<keyword evidence="8" id="KW-0350">Heme biosynthesis</keyword>
<dbReference type="PANTHER" id="PTHR35457">
    <property type="entry name" value="HEME A SYNTHASE"/>
    <property type="match status" value="1"/>
</dbReference>
<accession>A0A6N6M652</accession>
<dbReference type="Pfam" id="PF02628">
    <property type="entry name" value="COX15-CtaA"/>
    <property type="match status" value="2"/>
</dbReference>
<evidence type="ECO:0000256" key="10">
    <source>
        <dbReference type="ARBA" id="ARBA00023157"/>
    </source>
</evidence>
<feature type="transmembrane region" description="Helical" evidence="12">
    <location>
        <begin position="142"/>
        <end position="162"/>
    </location>
</feature>
<comment type="subcellular location">
    <subcellularLocation>
        <location evidence="1">Membrane</location>
        <topology evidence="1">Multi-pass membrane protein</topology>
    </subcellularLocation>
</comment>
<reference evidence="13 14" key="1">
    <citation type="submission" date="2019-09" db="EMBL/GenBank/DDBJ databases">
        <title>Genomes of Cryomorphaceae.</title>
        <authorList>
            <person name="Bowman J.P."/>
        </authorList>
    </citation>
    <scope>NUCLEOTIDE SEQUENCE [LARGE SCALE GENOMIC DNA]</scope>
    <source>
        <strain evidence="13 14">KCTC 52047</strain>
    </source>
</reference>
<sequence length="338" mass="38565">MMRKVALNLARVSLVFSMLVVFAGSFVRMTGSGMGCPDWPKCFGHIIPPTDEDQVKWESEKFFEQGQMILHEEALWIANASFETSESFNPNNWEKYTRHDYAHFNVYHTWTEYINRLIGAATGIPTFFLFLVGLFYWKRDKVVTLFAAASLFLLGFEAWLGKLVVDGNLVPNQITIHMFGALLIVTILTLLINRLKNNSRSLIGKKTFYLFLIVIGISILQILLGTGVREEVDHLLKSGIERINLIENLPVIYAIHRSFSILVMLINGYLIYKLIKAGTGQKAYLFMWGGILLIEVLLGIGLTYLGFPKEMQPAHLIFAFLLFLVQLYVFLQVKPDRD</sequence>
<keyword evidence="10" id="KW-1015">Disulfide bond</keyword>
<name>A0A6N6M652_9FLAO</name>
<keyword evidence="14" id="KW-1185">Reference proteome</keyword>
<evidence type="ECO:0000313" key="14">
    <source>
        <dbReference type="Proteomes" id="UP000435357"/>
    </source>
</evidence>
<organism evidence="13 14">
    <name type="scientific">Salibacter halophilus</name>
    <dbReference type="NCBI Taxonomy" id="1803916"/>
    <lineage>
        <taxon>Bacteria</taxon>
        <taxon>Pseudomonadati</taxon>
        <taxon>Bacteroidota</taxon>
        <taxon>Flavobacteriia</taxon>
        <taxon>Flavobacteriales</taxon>
        <taxon>Salibacteraceae</taxon>
        <taxon>Salibacter</taxon>
    </lineage>
</organism>
<dbReference type="GO" id="GO:0046872">
    <property type="term" value="F:metal ion binding"/>
    <property type="evidence" value="ECO:0007669"/>
    <property type="project" value="UniProtKB-KW"/>
</dbReference>
<keyword evidence="7" id="KW-0408">Iron</keyword>
<keyword evidence="6" id="KW-0560">Oxidoreductase</keyword>
<dbReference type="GO" id="GO:0006784">
    <property type="term" value="P:heme A biosynthetic process"/>
    <property type="evidence" value="ECO:0007669"/>
    <property type="project" value="InterPro"/>
</dbReference>
<gene>
    <name evidence="13" type="ORF">F3059_10535</name>
</gene>
<dbReference type="PANTHER" id="PTHR35457:SF1">
    <property type="entry name" value="HEME A SYNTHASE"/>
    <property type="match status" value="1"/>
</dbReference>
<evidence type="ECO:0000256" key="8">
    <source>
        <dbReference type="ARBA" id="ARBA00023133"/>
    </source>
</evidence>
<evidence type="ECO:0000313" key="13">
    <source>
        <dbReference type="EMBL" id="KAB1063495.1"/>
    </source>
</evidence>
<evidence type="ECO:0000256" key="3">
    <source>
        <dbReference type="ARBA" id="ARBA00022692"/>
    </source>
</evidence>
<keyword evidence="3 12" id="KW-0812">Transmembrane</keyword>
<dbReference type="InterPro" id="IPR003780">
    <property type="entry name" value="COX15/CtaA_fam"/>
</dbReference>
<evidence type="ECO:0000256" key="9">
    <source>
        <dbReference type="ARBA" id="ARBA00023136"/>
    </source>
</evidence>
<feature type="transmembrane region" description="Helical" evidence="12">
    <location>
        <begin position="313"/>
        <end position="331"/>
    </location>
</feature>
<feature type="transmembrane region" description="Helical" evidence="12">
    <location>
        <begin position="12"/>
        <end position="31"/>
    </location>
</feature>
<evidence type="ECO:0000256" key="11">
    <source>
        <dbReference type="ARBA" id="ARBA00023444"/>
    </source>
</evidence>
<evidence type="ECO:0000256" key="7">
    <source>
        <dbReference type="ARBA" id="ARBA00023004"/>
    </source>
</evidence>
<dbReference type="InterPro" id="IPR050450">
    <property type="entry name" value="COX15/CtaA_HemeA_synthase"/>
</dbReference>
<comment type="caution">
    <text evidence="13">The sequence shown here is derived from an EMBL/GenBank/DDBJ whole genome shotgun (WGS) entry which is preliminary data.</text>
</comment>
<evidence type="ECO:0000256" key="1">
    <source>
        <dbReference type="ARBA" id="ARBA00004141"/>
    </source>
</evidence>
<feature type="transmembrane region" description="Helical" evidence="12">
    <location>
        <begin position="251"/>
        <end position="272"/>
    </location>
</feature>
<feature type="transmembrane region" description="Helical" evidence="12">
    <location>
        <begin position="284"/>
        <end position="307"/>
    </location>
</feature>
<evidence type="ECO:0000256" key="6">
    <source>
        <dbReference type="ARBA" id="ARBA00023002"/>
    </source>
</evidence>
<keyword evidence="5 12" id="KW-1133">Transmembrane helix</keyword>
<feature type="transmembrane region" description="Helical" evidence="12">
    <location>
        <begin position="207"/>
        <end position="228"/>
    </location>
</feature>
<dbReference type="RefSeq" id="WP_151169003.1">
    <property type="nucleotide sequence ID" value="NZ_WACR01000008.1"/>
</dbReference>
<keyword evidence="9 12" id="KW-0472">Membrane</keyword>
<dbReference type="AlphaFoldDB" id="A0A6N6M652"/>
<dbReference type="EMBL" id="WACR01000008">
    <property type="protein sequence ID" value="KAB1063495.1"/>
    <property type="molecule type" value="Genomic_DNA"/>
</dbReference>
<feature type="transmembrane region" description="Helical" evidence="12">
    <location>
        <begin position="117"/>
        <end position="137"/>
    </location>
</feature>
<evidence type="ECO:0000256" key="4">
    <source>
        <dbReference type="ARBA" id="ARBA00022723"/>
    </source>
</evidence>
<dbReference type="GO" id="GO:0016020">
    <property type="term" value="C:membrane"/>
    <property type="evidence" value="ECO:0007669"/>
    <property type="project" value="UniProtKB-SubCell"/>
</dbReference>
<evidence type="ECO:0000256" key="2">
    <source>
        <dbReference type="ARBA" id="ARBA00022475"/>
    </source>
</evidence>
<evidence type="ECO:0000256" key="5">
    <source>
        <dbReference type="ARBA" id="ARBA00022989"/>
    </source>
</evidence>
<keyword evidence="2" id="KW-1003">Cell membrane</keyword>
<evidence type="ECO:0000256" key="12">
    <source>
        <dbReference type="SAM" id="Phobius"/>
    </source>
</evidence>
<comment type="pathway">
    <text evidence="11">Porphyrin-containing compound metabolism.</text>
</comment>
<dbReference type="OrthoDB" id="1447144at2"/>
<dbReference type="Proteomes" id="UP000435357">
    <property type="component" value="Unassembled WGS sequence"/>
</dbReference>
<dbReference type="GO" id="GO:0016491">
    <property type="term" value="F:oxidoreductase activity"/>
    <property type="evidence" value="ECO:0007669"/>
    <property type="project" value="UniProtKB-KW"/>
</dbReference>
<keyword evidence="4" id="KW-0479">Metal-binding</keyword>
<protein>
    <submittedName>
        <fullName evidence="13">Heme A synthase</fullName>
    </submittedName>
</protein>
<proteinExistence type="predicted"/>
<feature type="transmembrane region" description="Helical" evidence="12">
    <location>
        <begin position="174"/>
        <end position="195"/>
    </location>
</feature>